<dbReference type="EMBL" id="ML976711">
    <property type="protein sequence ID" value="KAF1969267.1"/>
    <property type="molecule type" value="Genomic_DNA"/>
</dbReference>
<evidence type="ECO:0000256" key="12">
    <source>
        <dbReference type="SAM" id="SignalP"/>
    </source>
</evidence>
<dbReference type="GO" id="GO:0004497">
    <property type="term" value="F:monooxygenase activity"/>
    <property type="evidence" value="ECO:0007669"/>
    <property type="project" value="UniProtKB-KW"/>
</dbReference>
<evidence type="ECO:0000256" key="8">
    <source>
        <dbReference type="ARBA" id="ARBA00023033"/>
    </source>
</evidence>
<keyword evidence="6" id="KW-0560">Oxidoreductase</keyword>
<evidence type="ECO:0000256" key="2">
    <source>
        <dbReference type="ARBA" id="ARBA00004613"/>
    </source>
</evidence>
<feature type="chain" id="PRO_5025691828" description="Proteophosphoglycan ppg4" evidence="12">
    <location>
        <begin position="18"/>
        <end position="285"/>
    </location>
</feature>
<gene>
    <name evidence="13" type="ORF">BU23DRAFT_241596</name>
</gene>
<name>A0A6A5V7H9_9PLEO</name>
<feature type="signal peptide" evidence="12">
    <location>
        <begin position="1"/>
        <end position="17"/>
    </location>
</feature>
<keyword evidence="9" id="KW-1015">Disulfide bond</keyword>
<evidence type="ECO:0000256" key="6">
    <source>
        <dbReference type="ARBA" id="ARBA00023002"/>
    </source>
</evidence>
<evidence type="ECO:0000256" key="3">
    <source>
        <dbReference type="ARBA" id="ARBA00022525"/>
    </source>
</evidence>
<dbReference type="GO" id="GO:0046872">
    <property type="term" value="F:metal ion binding"/>
    <property type="evidence" value="ECO:0007669"/>
    <property type="project" value="UniProtKB-KW"/>
</dbReference>
<evidence type="ECO:0000256" key="4">
    <source>
        <dbReference type="ARBA" id="ARBA00022723"/>
    </source>
</evidence>
<dbReference type="GO" id="GO:0005576">
    <property type="term" value="C:extracellular region"/>
    <property type="evidence" value="ECO:0007669"/>
    <property type="project" value="UniProtKB-SubCell"/>
</dbReference>
<sequence length="285" mass="30674">MLHTALLTTALTGLASAHTAAWANGMYCKGGNDGTDNPNTKTAVDPLYQLPKEQWWFQHDRSCDSFPPPPGELLALPANGAFTVELAHNRGQTTLSDPNAARLEWPDGQDHPEDWNSYEGPGSPCLSDGALHTYNETNAAGTAWAISYESDLAKVTIENLVVFSTLAHTPWKRLATYQVPDLPACPEGGCHCAWLWVPEGCGQPNMYMQGFKCTVTGATSQTPVATAKAPVYCADDASKCVKGAKQMIAWNQLTGNNIETADGVSPVYNEKCGWSNGAQHDIFVS</sequence>
<proteinExistence type="inferred from homology"/>
<evidence type="ECO:0008006" key="15">
    <source>
        <dbReference type="Google" id="ProtNLM"/>
    </source>
</evidence>
<keyword evidence="10" id="KW-0325">Glycoprotein</keyword>
<evidence type="ECO:0000256" key="11">
    <source>
        <dbReference type="ARBA" id="ARBA00046340"/>
    </source>
</evidence>
<keyword evidence="5 12" id="KW-0732">Signal</keyword>
<comment type="cofactor">
    <cofactor evidence="1">
        <name>Cu(2+)</name>
        <dbReference type="ChEBI" id="CHEBI:29036"/>
    </cofactor>
</comment>
<dbReference type="OrthoDB" id="2019572at2759"/>
<dbReference type="Gene3D" id="2.70.50.70">
    <property type="match status" value="1"/>
</dbReference>
<accession>A0A6A5V7H9</accession>
<dbReference type="InterPro" id="IPR054497">
    <property type="entry name" value="LPMO_AA14"/>
</dbReference>
<organism evidence="13 14">
    <name type="scientific">Bimuria novae-zelandiae CBS 107.79</name>
    <dbReference type="NCBI Taxonomy" id="1447943"/>
    <lineage>
        <taxon>Eukaryota</taxon>
        <taxon>Fungi</taxon>
        <taxon>Dikarya</taxon>
        <taxon>Ascomycota</taxon>
        <taxon>Pezizomycotina</taxon>
        <taxon>Dothideomycetes</taxon>
        <taxon>Pleosporomycetidae</taxon>
        <taxon>Pleosporales</taxon>
        <taxon>Massarineae</taxon>
        <taxon>Didymosphaeriaceae</taxon>
        <taxon>Bimuria</taxon>
    </lineage>
</organism>
<evidence type="ECO:0000313" key="13">
    <source>
        <dbReference type="EMBL" id="KAF1969267.1"/>
    </source>
</evidence>
<keyword evidence="14" id="KW-1185">Reference proteome</keyword>
<dbReference type="Proteomes" id="UP000800036">
    <property type="component" value="Unassembled WGS sequence"/>
</dbReference>
<evidence type="ECO:0000313" key="14">
    <source>
        <dbReference type="Proteomes" id="UP000800036"/>
    </source>
</evidence>
<evidence type="ECO:0000256" key="9">
    <source>
        <dbReference type="ARBA" id="ARBA00023157"/>
    </source>
</evidence>
<reference evidence="13" key="1">
    <citation type="journal article" date="2020" name="Stud. Mycol.">
        <title>101 Dothideomycetes genomes: a test case for predicting lifestyles and emergence of pathogens.</title>
        <authorList>
            <person name="Haridas S."/>
            <person name="Albert R."/>
            <person name="Binder M."/>
            <person name="Bloem J."/>
            <person name="Labutti K."/>
            <person name="Salamov A."/>
            <person name="Andreopoulos B."/>
            <person name="Baker S."/>
            <person name="Barry K."/>
            <person name="Bills G."/>
            <person name="Bluhm B."/>
            <person name="Cannon C."/>
            <person name="Castanera R."/>
            <person name="Culley D."/>
            <person name="Daum C."/>
            <person name="Ezra D."/>
            <person name="Gonzalez J."/>
            <person name="Henrissat B."/>
            <person name="Kuo A."/>
            <person name="Liang C."/>
            <person name="Lipzen A."/>
            <person name="Lutzoni F."/>
            <person name="Magnuson J."/>
            <person name="Mondo S."/>
            <person name="Nolan M."/>
            <person name="Ohm R."/>
            <person name="Pangilinan J."/>
            <person name="Park H.-J."/>
            <person name="Ramirez L."/>
            <person name="Alfaro M."/>
            <person name="Sun H."/>
            <person name="Tritt A."/>
            <person name="Yoshinaga Y."/>
            <person name="Zwiers L.-H."/>
            <person name="Turgeon B."/>
            <person name="Goodwin S."/>
            <person name="Spatafora J."/>
            <person name="Crous P."/>
            <person name="Grigoriev I."/>
        </authorList>
    </citation>
    <scope>NUCLEOTIDE SEQUENCE</scope>
    <source>
        <strain evidence="13">CBS 107.79</strain>
    </source>
</reference>
<keyword evidence="8" id="KW-0503">Monooxygenase</keyword>
<keyword evidence="3" id="KW-0964">Secreted</keyword>
<dbReference type="AlphaFoldDB" id="A0A6A5V7H9"/>
<keyword evidence="4" id="KW-0479">Metal-binding</keyword>
<comment type="subcellular location">
    <subcellularLocation>
        <location evidence="2">Secreted</location>
    </subcellularLocation>
</comment>
<evidence type="ECO:0000256" key="1">
    <source>
        <dbReference type="ARBA" id="ARBA00001973"/>
    </source>
</evidence>
<dbReference type="Pfam" id="PF22810">
    <property type="entry name" value="LPMO_AA14"/>
    <property type="match status" value="1"/>
</dbReference>
<keyword evidence="7" id="KW-0186">Copper</keyword>
<comment type="similarity">
    <text evidence="11">Belongs to the polysaccharide monooxygenase AA14 family.</text>
</comment>
<evidence type="ECO:0000256" key="7">
    <source>
        <dbReference type="ARBA" id="ARBA00023008"/>
    </source>
</evidence>
<protein>
    <recommendedName>
        <fullName evidence="15">Proteophosphoglycan ppg4</fullName>
    </recommendedName>
</protein>
<evidence type="ECO:0000256" key="5">
    <source>
        <dbReference type="ARBA" id="ARBA00022729"/>
    </source>
</evidence>
<evidence type="ECO:0000256" key="10">
    <source>
        <dbReference type="ARBA" id="ARBA00023180"/>
    </source>
</evidence>